<evidence type="ECO:0000313" key="2">
    <source>
        <dbReference type="EMBL" id="USW58254.1"/>
    </source>
</evidence>
<proteinExistence type="predicted"/>
<organism evidence="2 3">
    <name type="scientific">Septoria linicola</name>
    <dbReference type="NCBI Taxonomy" id="215465"/>
    <lineage>
        <taxon>Eukaryota</taxon>
        <taxon>Fungi</taxon>
        <taxon>Dikarya</taxon>
        <taxon>Ascomycota</taxon>
        <taxon>Pezizomycotina</taxon>
        <taxon>Dothideomycetes</taxon>
        <taxon>Dothideomycetidae</taxon>
        <taxon>Mycosphaerellales</taxon>
        <taxon>Mycosphaerellaceae</taxon>
        <taxon>Septoria</taxon>
    </lineage>
</organism>
<accession>A0A9Q9AZU5</accession>
<evidence type="ECO:0000256" key="1">
    <source>
        <dbReference type="SAM" id="MobiDB-lite"/>
    </source>
</evidence>
<dbReference type="EMBL" id="CP099428">
    <property type="protein sequence ID" value="USW58254.1"/>
    <property type="molecule type" value="Genomic_DNA"/>
</dbReference>
<sequence>MPPARKNYPARRTARQQYVAGQKLRAARQKTAASARDSKPEQDAWFSGRVLSPWGDSSTDGTEEDDTSSRSGRAASVDLDESTLGSDNKKSSTEGSTEPDSTSQHSLAEVSWTGSKCRSKPESSSDSQECVPSDGTDGELTGRGCAISARFRRSDVGYDGNADPVPVPERDPRKSRVVAVKNFDLGMSGWASVSKKERNRMPRRVRT</sequence>
<evidence type="ECO:0000313" key="3">
    <source>
        <dbReference type="Proteomes" id="UP001056384"/>
    </source>
</evidence>
<gene>
    <name evidence="2" type="ORF">Slin15195_G115730</name>
</gene>
<reference evidence="2" key="1">
    <citation type="submission" date="2022-06" db="EMBL/GenBank/DDBJ databases">
        <title>Complete genome sequences of two strains of the flax pathogen Septoria linicola.</title>
        <authorList>
            <person name="Lapalu N."/>
            <person name="Simon A."/>
            <person name="Demenou B."/>
            <person name="Paumier D."/>
            <person name="Guillot M.-P."/>
            <person name="Gout L."/>
            <person name="Valade R."/>
        </authorList>
    </citation>
    <scope>NUCLEOTIDE SEQUENCE</scope>
    <source>
        <strain evidence="2">SE15195</strain>
    </source>
</reference>
<dbReference type="AlphaFoldDB" id="A0A9Q9AZU5"/>
<keyword evidence="3" id="KW-1185">Reference proteome</keyword>
<name>A0A9Q9AZU5_9PEZI</name>
<protein>
    <submittedName>
        <fullName evidence="2">Uncharacterized protein</fullName>
    </submittedName>
</protein>
<feature type="compositionally biased region" description="Polar residues" evidence="1">
    <location>
        <begin position="93"/>
        <end position="130"/>
    </location>
</feature>
<dbReference type="Proteomes" id="UP001056384">
    <property type="component" value="Chromosome 11"/>
</dbReference>
<feature type="region of interest" description="Disordered" evidence="1">
    <location>
        <begin position="1"/>
        <end position="173"/>
    </location>
</feature>